<dbReference type="KEGG" id="lak:106158199"/>
<dbReference type="GeneID" id="106158199"/>
<dbReference type="InterPro" id="IPR036396">
    <property type="entry name" value="Cyt_P450_sf"/>
</dbReference>
<feature type="binding site" description="axial binding residue" evidence="8">
    <location>
        <position position="167"/>
    </location>
    <ligand>
        <name>heme</name>
        <dbReference type="ChEBI" id="CHEBI:30413"/>
    </ligand>
    <ligandPart>
        <name>Fe</name>
        <dbReference type="ChEBI" id="CHEBI:18248"/>
    </ligandPart>
</feature>
<dbReference type="Proteomes" id="UP000085678">
    <property type="component" value="Unplaced"/>
</dbReference>
<keyword evidence="5 9" id="KW-0560">Oxidoreductase</keyword>
<keyword evidence="6 8" id="KW-0408">Iron</keyword>
<comment type="cofactor">
    <cofactor evidence="1 8">
        <name>heme</name>
        <dbReference type="ChEBI" id="CHEBI:30413"/>
    </cofactor>
</comment>
<evidence type="ECO:0000256" key="5">
    <source>
        <dbReference type="ARBA" id="ARBA00023002"/>
    </source>
</evidence>
<dbReference type="InParanoid" id="A0A1S3HU32"/>
<dbReference type="RefSeq" id="XP_013389555.1">
    <property type="nucleotide sequence ID" value="XM_013534101.1"/>
</dbReference>
<dbReference type="PROSITE" id="PS00086">
    <property type="entry name" value="CYTOCHROME_P450"/>
    <property type="match status" value="1"/>
</dbReference>
<evidence type="ECO:0000313" key="11">
    <source>
        <dbReference type="RefSeq" id="XP_013389555.1"/>
    </source>
</evidence>
<dbReference type="PANTHER" id="PTHR24279:SF120">
    <property type="entry name" value="CYTOCHROME P450"/>
    <property type="match status" value="1"/>
</dbReference>
<keyword evidence="4 8" id="KW-0479">Metal-binding</keyword>
<dbReference type="SUPFAM" id="SSF48264">
    <property type="entry name" value="Cytochrome P450"/>
    <property type="match status" value="1"/>
</dbReference>
<dbReference type="PRINTS" id="PR00385">
    <property type="entry name" value="P450"/>
</dbReference>
<keyword evidence="10" id="KW-1185">Reference proteome</keyword>
<keyword evidence="3 8" id="KW-0349">Heme</keyword>
<dbReference type="GO" id="GO:0020037">
    <property type="term" value="F:heme binding"/>
    <property type="evidence" value="ECO:0007669"/>
    <property type="project" value="InterPro"/>
</dbReference>
<evidence type="ECO:0000256" key="4">
    <source>
        <dbReference type="ARBA" id="ARBA00022723"/>
    </source>
</evidence>
<reference evidence="11" key="1">
    <citation type="submission" date="2025-08" db="UniProtKB">
        <authorList>
            <consortium name="RefSeq"/>
        </authorList>
    </citation>
    <scope>IDENTIFICATION</scope>
    <source>
        <tissue evidence="11">Gonads</tissue>
    </source>
</reference>
<evidence type="ECO:0000256" key="7">
    <source>
        <dbReference type="ARBA" id="ARBA00023033"/>
    </source>
</evidence>
<sequence length="228" mass="25735">MTEYVLFSCVALALLTCKLGFVSTCIFCCSLFQTSNSLAFLLYNLARSPDKQDKLRAEVTRVLPRDGHMTTEHLNRLPYMKACVKESMRLYFPVVIAASRILAEDAVLGGYLVPKGTCVINCNNISCLQSEYFPNPHTYSPERWMKEDNVQPHPFLMLPFGHGPRMCLGKRFAEQQMYIAVSKLVQNFTIQHTGSEDIGITYTSFGKPDEPLGLTVTPRSNNVLQEKH</sequence>
<evidence type="ECO:0000256" key="1">
    <source>
        <dbReference type="ARBA" id="ARBA00001971"/>
    </source>
</evidence>
<evidence type="ECO:0000256" key="9">
    <source>
        <dbReference type="RuleBase" id="RU000461"/>
    </source>
</evidence>
<dbReference type="GO" id="GO:0004497">
    <property type="term" value="F:monooxygenase activity"/>
    <property type="evidence" value="ECO:0007669"/>
    <property type="project" value="UniProtKB-KW"/>
</dbReference>
<dbReference type="InterPro" id="IPR050479">
    <property type="entry name" value="CYP11_CYP27_families"/>
</dbReference>
<dbReference type="GO" id="GO:0016705">
    <property type="term" value="F:oxidoreductase activity, acting on paired donors, with incorporation or reduction of molecular oxygen"/>
    <property type="evidence" value="ECO:0007669"/>
    <property type="project" value="InterPro"/>
</dbReference>
<evidence type="ECO:0000256" key="2">
    <source>
        <dbReference type="ARBA" id="ARBA00010617"/>
    </source>
</evidence>
<keyword evidence="7 9" id="KW-0503">Monooxygenase</keyword>
<name>A0A1S3HU32_LINAN</name>
<evidence type="ECO:0000256" key="6">
    <source>
        <dbReference type="ARBA" id="ARBA00023004"/>
    </source>
</evidence>
<accession>A0A1S3HU32</accession>
<dbReference type="PRINTS" id="PR00463">
    <property type="entry name" value="EP450I"/>
</dbReference>
<dbReference type="Gene3D" id="1.10.630.10">
    <property type="entry name" value="Cytochrome P450"/>
    <property type="match status" value="1"/>
</dbReference>
<dbReference type="InterPro" id="IPR001128">
    <property type="entry name" value="Cyt_P450"/>
</dbReference>
<evidence type="ECO:0000256" key="3">
    <source>
        <dbReference type="ARBA" id="ARBA00022617"/>
    </source>
</evidence>
<dbReference type="InterPro" id="IPR017972">
    <property type="entry name" value="Cyt_P450_CS"/>
</dbReference>
<dbReference type="PANTHER" id="PTHR24279">
    <property type="entry name" value="CYTOCHROME P450"/>
    <property type="match status" value="1"/>
</dbReference>
<dbReference type="InterPro" id="IPR002401">
    <property type="entry name" value="Cyt_P450_E_grp-I"/>
</dbReference>
<dbReference type="GO" id="GO:0005506">
    <property type="term" value="F:iron ion binding"/>
    <property type="evidence" value="ECO:0007669"/>
    <property type="project" value="InterPro"/>
</dbReference>
<dbReference type="Pfam" id="PF00067">
    <property type="entry name" value="p450"/>
    <property type="match status" value="1"/>
</dbReference>
<evidence type="ECO:0000313" key="10">
    <source>
        <dbReference type="Proteomes" id="UP000085678"/>
    </source>
</evidence>
<evidence type="ECO:0000256" key="8">
    <source>
        <dbReference type="PIRSR" id="PIRSR602401-1"/>
    </source>
</evidence>
<proteinExistence type="inferred from homology"/>
<dbReference type="STRING" id="7574.A0A1S3HU32"/>
<protein>
    <submittedName>
        <fullName evidence="11">Cytochrome P450 302a1, mitochondrial-like</fullName>
    </submittedName>
</protein>
<comment type="similarity">
    <text evidence="2 9">Belongs to the cytochrome P450 family.</text>
</comment>
<gene>
    <name evidence="11" type="primary">LOC106158199</name>
</gene>
<organism evidence="10 11">
    <name type="scientific">Lingula anatina</name>
    <name type="common">Brachiopod</name>
    <name type="synonym">Lingula unguis</name>
    <dbReference type="NCBI Taxonomy" id="7574"/>
    <lineage>
        <taxon>Eukaryota</taxon>
        <taxon>Metazoa</taxon>
        <taxon>Spiralia</taxon>
        <taxon>Lophotrochozoa</taxon>
        <taxon>Brachiopoda</taxon>
        <taxon>Linguliformea</taxon>
        <taxon>Lingulata</taxon>
        <taxon>Lingulida</taxon>
        <taxon>Linguloidea</taxon>
        <taxon>Lingulidae</taxon>
        <taxon>Lingula</taxon>
    </lineage>
</organism>
<dbReference type="AlphaFoldDB" id="A0A1S3HU32"/>
<dbReference type="OrthoDB" id="3945418at2759"/>